<evidence type="ECO:0000256" key="1">
    <source>
        <dbReference type="ARBA" id="ARBA00004196"/>
    </source>
</evidence>
<evidence type="ECO:0000313" key="7">
    <source>
        <dbReference type="EMBL" id="SUZ48588.1"/>
    </source>
</evidence>
<dbReference type="PIRSF" id="PIRSF002741">
    <property type="entry name" value="MppA"/>
    <property type="match status" value="1"/>
</dbReference>
<comment type="similarity">
    <text evidence="2">Belongs to the bacterial solute-binding protein 5 family.</text>
</comment>
<comment type="subcellular location">
    <subcellularLocation>
        <location evidence="1">Cell envelope</location>
    </subcellularLocation>
</comment>
<name>A0A381N4K6_9ZZZZ</name>
<dbReference type="PROSITE" id="PS51257">
    <property type="entry name" value="PROKAR_LIPOPROTEIN"/>
    <property type="match status" value="1"/>
</dbReference>
<evidence type="ECO:0000256" key="4">
    <source>
        <dbReference type="ARBA" id="ARBA00022729"/>
    </source>
</evidence>
<reference evidence="7" key="1">
    <citation type="submission" date="2018-05" db="EMBL/GenBank/DDBJ databases">
        <authorList>
            <person name="Lanie J.A."/>
            <person name="Ng W.-L."/>
            <person name="Kazmierczak K.M."/>
            <person name="Andrzejewski T.M."/>
            <person name="Davidsen T.M."/>
            <person name="Wayne K.J."/>
            <person name="Tettelin H."/>
            <person name="Glass J.I."/>
            <person name="Rusch D."/>
            <person name="Podicherti R."/>
            <person name="Tsui H.-C.T."/>
            <person name="Winkler M.E."/>
        </authorList>
    </citation>
    <scope>NUCLEOTIDE SEQUENCE</scope>
</reference>
<dbReference type="Gene3D" id="3.10.105.10">
    <property type="entry name" value="Dipeptide-binding Protein, Domain 3"/>
    <property type="match status" value="1"/>
</dbReference>
<dbReference type="Gene3D" id="3.40.190.10">
    <property type="entry name" value="Periplasmic binding protein-like II"/>
    <property type="match status" value="1"/>
</dbReference>
<evidence type="ECO:0000256" key="3">
    <source>
        <dbReference type="ARBA" id="ARBA00022448"/>
    </source>
</evidence>
<dbReference type="InterPro" id="IPR030678">
    <property type="entry name" value="Peptide/Ni-bd"/>
</dbReference>
<sequence length="559" mass="61742">MGWKTLLLGFGMLFLVAACSGSSGSSETTASTGDSPEPTASSSVPAAGDTTGSGELLEGGRFVRLYVDPPTLDPHLTTDATSAQVIVEVFGGLVTIDKNLDVVPDLAESWDISDDGRVYTFRIRPDAVFHDGKPVTAEDVRWSLERVTDPLTEAPNVDQYLGDIVGVDAKLAGDVLEISGVRVINERTIEITIDAPKSFFLAKMTYPTAFVLDRENIEANPKNWFRKPNGTGPFNITEYKVGETLILGRHDAYHLGPAKVAEVEMILSGGTSMLMYENDEIDISGVGLADLDRLLEPSHSLNAELTRAAPSFSVQYIGLNVNEPPLDDVKVRQALNLAIDKREIATIVLGDQVVPAKGIIPPGFPGFSELVSGYEFDPIKAKQLLLESKYGNDLDNLPPITITTPGSFGANVSLDMEVVLAMWEKNLGITTEFQQTEFATFLKDLNKRRFQMFDIGWIADYPDPENFLDILFYSDSSNNHTNYNNPEVDALLEKARVETDETLRFSIYNEVEQTILDDAPWIPLWYSGERYLLVKPNVHDYLLTPLIIPKLRHVYLTDK</sequence>
<protein>
    <recommendedName>
        <fullName evidence="6">Solute-binding protein family 5 domain-containing protein</fullName>
    </recommendedName>
</protein>
<dbReference type="PANTHER" id="PTHR30290">
    <property type="entry name" value="PERIPLASMIC BINDING COMPONENT OF ABC TRANSPORTER"/>
    <property type="match status" value="1"/>
</dbReference>
<dbReference type="SUPFAM" id="SSF53850">
    <property type="entry name" value="Periplasmic binding protein-like II"/>
    <property type="match status" value="1"/>
</dbReference>
<dbReference type="Gene3D" id="3.90.76.10">
    <property type="entry name" value="Dipeptide-binding Protein, Domain 1"/>
    <property type="match status" value="1"/>
</dbReference>
<evidence type="ECO:0000259" key="6">
    <source>
        <dbReference type="Pfam" id="PF00496"/>
    </source>
</evidence>
<feature type="region of interest" description="Disordered" evidence="5">
    <location>
        <begin position="25"/>
        <end position="56"/>
    </location>
</feature>
<organism evidence="7">
    <name type="scientific">marine metagenome</name>
    <dbReference type="NCBI Taxonomy" id="408172"/>
    <lineage>
        <taxon>unclassified sequences</taxon>
        <taxon>metagenomes</taxon>
        <taxon>ecological metagenomes</taxon>
    </lineage>
</organism>
<dbReference type="EMBL" id="UINC01000077">
    <property type="protein sequence ID" value="SUZ48588.1"/>
    <property type="molecule type" value="Genomic_DNA"/>
</dbReference>
<accession>A0A381N4K6</accession>
<dbReference type="PANTHER" id="PTHR30290:SF10">
    <property type="entry name" value="PERIPLASMIC OLIGOPEPTIDE-BINDING PROTEIN-RELATED"/>
    <property type="match status" value="1"/>
</dbReference>
<evidence type="ECO:0000256" key="5">
    <source>
        <dbReference type="SAM" id="MobiDB-lite"/>
    </source>
</evidence>
<dbReference type="GO" id="GO:1904680">
    <property type="term" value="F:peptide transmembrane transporter activity"/>
    <property type="evidence" value="ECO:0007669"/>
    <property type="project" value="TreeGrafter"/>
</dbReference>
<dbReference type="GO" id="GO:0015833">
    <property type="term" value="P:peptide transport"/>
    <property type="evidence" value="ECO:0007669"/>
    <property type="project" value="TreeGrafter"/>
</dbReference>
<feature type="domain" description="Solute-binding protein family 5" evidence="6">
    <location>
        <begin position="102"/>
        <end position="478"/>
    </location>
</feature>
<dbReference type="GO" id="GO:0030313">
    <property type="term" value="C:cell envelope"/>
    <property type="evidence" value="ECO:0007669"/>
    <property type="project" value="UniProtKB-SubCell"/>
</dbReference>
<dbReference type="InterPro" id="IPR000914">
    <property type="entry name" value="SBP_5_dom"/>
</dbReference>
<gene>
    <name evidence="7" type="ORF">METZ01_LOCUS1442</name>
</gene>
<dbReference type="CDD" id="cd08504">
    <property type="entry name" value="PBP2_OppA"/>
    <property type="match status" value="1"/>
</dbReference>
<dbReference type="GO" id="GO:0043190">
    <property type="term" value="C:ATP-binding cassette (ABC) transporter complex"/>
    <property type="evidence" value="ECO:0007669"/>
    <property type="project" value="InterPro"/>
</dbReference>
<feature type="compositionally biased region" description="Low complexity" evidence="5">
    <location>
        <begin position="25"/>
        <end position="35"/>
    </location>
</feature>
<dbReference type="AlphaFoldDB" id="A0A381N4K6"/>
<keyword evidence="3" id="KW-0813">Transport</keyword>
<dbReference type="Pfam" id="PF00496">
    <property type="entry name" value="SBP_bac_5"/>
    <property type="match status" value="1"/>
</dbReference>
<keyword evidence="4" id="KW-0732">Signal</keyword>
<evidence type="ECO:0000256" key="2">
    <source>
        <dbReference type="ARBA" id="ARBA00005695"/>
    </source>
</evidence>
<dbReference type="InterPro" id="IPR039424">
    <property type="entry name" value="SBP_5"/>
</dbReference>
<proteinExistence type="inferred from homology"/>
<dbReference type="GO" id="GO:0042597">
    <property type="term" value="C:periplasmic space"/>
    <property type="evidence" value="ECO:0007669"/>
    <property type="project" value="UniProtKB-ARBA"/>
</dbReference>